<dbReference type="GO" id="GO:0000175">
    <property type="term" value="F:3'-5'-RNA exonuclease activity"/>
    <property type="evidence" value="ECO:0007669"/>
    <property type="project" value="InterPro"/>
</dbReference>
<dbReference type="PROSITE" id="PS51061">
    <property type="entry name" value="R3H"/>
    <property type="match status" value="1"/>
</dbReference>
<dbReference type="InterPro" id="IPR045092">
    <property type="entry name" value="Rrp6-like"/>
</dbReference>
<evidence type="ECO:0008006" key="6">
    <source>
        <dbReference type="Google" id="ProtNLM"/>
    </source>
</evidence>
<gene>
    <name evidence="5" type="ORF">ALAG00032_LOCUS5742</name>
</gene>
<sequence length="534" mass="61724">MKKKFRRNELTKLLQEFKENGKISCDTYAKIREEVLEFNASLESSERSMVHSISGELGLYHWSCGIGDQRHISVSKNAPPEDDDDICSFPLPKAQDAFRIPVDTWRYREEGKTNEHKYKDTVNNLIRTAPTSYTFNYINGSNGTKSRQLKVITTIESLHEMAKDLVCVNEIAVDLEANNKRSYDGICCLLQIATRQVDYVIDAIALHDDLAPLLASTVFANERILKVFHSCESLDIPSLHRDFGCYIVNCFDTQLAAACLCGQYLSLINCYRAFGVVSNPILEQHTDLKAQYQNCDWLVRPLSHEHIQYARLDVAYLLELKDAIVKVLSAPGRYDLILQTDDNFAFKDDLDNDDLDWDDNEEDNADFRLPISPNLDEEADALRHAWCRSQRASLRIWQPKPRPEPKIARQDKAFKRHRTSLGYRESVCFYLLYIWRDNLARKFDESAYSLCSSEILIKFARHLPMNANELRRVFYPLPPVVRCDMQNLLSLIRKAAFCEYSSHDFLLGQQHCSSNDELSPLASWYVFLRSQRIW</sequence>
<accession>A0A7S3JU01</accession>
<dbReference type="GO" id="GO:0000166">
    <property type="term" value="F:nucleotide binding"/>
    <property type="evidence" value="ECO:0007669"/>
    <property type="project" value="InterPro"/>
</dbReference>
<dbReference type="Gene3D" id="3.30.1370.50">
    <property type="entry name" value="R3H-like domain"/>
    <property type="match status" value="1"/>
</dbReference>
<dbReference type="SUPFAM" id="SSF82708">
    <property type="entry name" value="R3H domain"/>
    <property type="match status" value="1"/>
</dbReference>
<dbReference type="InterPro" id="IPR002562">
    <property type="entry name" value="3'-5'_exonuclease_dom"/>
</dbReference>
<dbReference type="EMBL" id="HBIJ01008143">
    <property type="protein sequence ID" value="CAE0365000.1"/>
    <property type="molecule type" value="Transcribed_RNA"/>
</dbReference>
<dbReference type="PROSITE" id="PS50967">
    <property type="entry name" value="HRDC"/>
    <property type="match status" value="1"/>
</dbReference>
<organism evidence="5">
    <name type="scientific">Aureoumbra lagunensis</name>
    <dbReference type="NCBI Taxonomy" id="44058"/>
    <lineage>
        <taxon>Eukaryota</taxon>
        <taxon>Sar</taxon>
        <taxon>Stramenopiles</taxon>
        <taxon>Ochrophyta</taxon>
        <taxon>Pelagophyceae</taxon>
        <taxon>Pelagomonadales</taxon>
        <taxon>Aureoumbra</taxon>
    </lineage>
</organism>
<dbReference type="SMART" id="SM00341">
    <property type="entry name" value="HRDC"/>
    <property type="match status" value="1"/>
</dbReference>
<dbReference type="SMART" id="SM00474">
    <property type="entry name" value="35EXOc"/>
    <property type="match status" value="1"/>
</dbReference>
<feature type="domain" description="R3H" evidence="4">
    <location>
        <begin position="4"/>
        <end position="78"/>
    </location>
</feature>
<keyword evidence="2" id="KW-0539">Nucleus</keyword>
<proteinExistence type="predicted"/>
<dbReference type="SUPFAM" id="SSF53098">
    <property type="entry name" value="Ribonuclease H-like"/>
    <property type="match status" value="1"/>
</dbReference>
<dbReference type="InterPro" id="IPR044876">
    <property type="entry name" value="HRDC_dom_sf"/>
</dbReference>
<dbReference type="AlphaFoldDB" id="A0A7S3JU01"/>
<evidence type="ECO:0000256" key="1">
    <source>
        <dbReference type="ARBA" id="ARBA00004123"/>
    </source>
</evidence>
<dbReference type="PANTHER" id="PTHR12124">
    <property type="entry name" value="POLYMYOSITIS/SCLERODERMA AUTOANTIGEN-RELATED"/>
    <property type="match status" value="1"/>
</dbReference>
<dbReference type="InterPro" id="IPR002121">
    <property type="entry name" value="HRDC_dom"/>
</dbReference>
<dbReference type="GO" id="GO:0071036">
    <property type="term" value="P:nuclear polyadenylation-dependent snoRNA catabolic process"/>
    <property type="evidence" value="ECO:0007669"/>
    <property type="project" value="TreeGrafter"/>
</dbReference>
<dbReference type="InterPro" id="IPR012337">
    <property type="entry name" value="RNaseH-like_sf"/>
</dbReference>
<dbReference type="GO" id="GO:0071040">
    <property type="term" value="P:nuclear polyadenylation-dependent antisense transcript catabolic process"/>
    <property type="evidence" value="ECO:0007669"/>
    <property type="project" value="TreeGrafter"/>
</dbReference>
<dbReference type="GO" id="GO:0071044">
    <property type="term" value="P:histone mRNA catabolic process"/>
    <property type="evidence" value="ECO:0007669"/>
    <property type="project" value="TreeGrafter"/>
</dbReference>
<reference evidence="5" key="1">
    <citation type="submission" date="2021-01" db="EMBL/GenBank/DDBJ databases">
        <authorList>
            <person name="Corre E."/>
            <person name="Pelletier E."/>
            <person name="Niang G."/>
            <person name="Scheremetjew M."/>
            <person name="Finn R."/>
            <person name="Kale V."/>
            <person name="Holt S."/>
            <person name="Cochrane G."/>
            <person name="Meng A."/>
            <person name="Brown T."/>
            <person name="Cohen L."/>
        </authorList>
    </citation>
    <scope>NUCLEOTIDE SEQUENCE</scope>
    <source>
        <strain evidence="5">CCMP1510</strain>
    </source>
</reference>
<dbReference type="GO" id="GO:0003727">
    <property type="term" value="F:single-stranded RNA binding"/>
    <property type="evidence" value="ECO:0007669"/>
    <property type="project" value="TreeGrafter"/>
</dbReference>
<dbReference type="Gene3D" id="3.30.420.10">
    <property type="entry name" value="Ribonuclease H-like superfamily/Ribonuclease H"/>
    <property type="match status" value="1"/>
</dbReference>
<evidence type="ECO:0000256" key="2">
    <source>
        <dbReference type="ARBA" id="ARBA00023242"/>
    </source>
</evidence>
<dbReference type="InterPro" id="IPR001374">
    <property type="entry name" value="R3H_dom"/>
</dbReference>
<dbReference type="GO" id="GO:0071039">
    <property type="term" value="P:nuclear polyadenylation-dependent CUT catabolic process"/>
    <property type="evidence" value="ECO:0007669"/>
    <property type="project" value="TreeGrafter"/>
</dbReference>
<feature type="domain" description="HRDC" evidence="3">
    <location>
        <begin position="422"/>
        <end position="502"/>
    </location>
</feature>
<evidence type="ECO:0000313" key="5">
    <source>
        <dbReference type="EMBL" id="CAE0365000.1"/>
    </source>
</evidence>
<dbReference type="GO" id="GO:0000176">
    <property type="term" value="C:nuclear exosome (RNase complex)"/>
    <property type="evidence" value="ECO:0007669"/>
    <property type="project" value="TreeGrafter"/>
</dbReference>
<protein>
    <recommendedName>
        <fullName evidence="6">HRDC domain-containing protein</fullName>
    </recommendedName>
</protein>
<dbReference type="SUPFAM" id="SSF47819">
    <property type="entry name" value="HRDC-like"/>
    <property type="match status" value="1"/>
</dbReference>
<dbReference type="GO" id="GO:0071037">
    <property type="term" value="P:nuclear polyadenylation-dependent snRNA catabolic process"/>
    <property type="evidence" value="ECO:0007669"/>
    <property type="project" value="TreeGrafter"/>
</dbReference>
<dbReference type="GO" id="GO:0071035">
    <property type="term" value="P:nuclear polyadenylation-dependent rRNA catabolic process"/>
    <property type="evidence" value="ECO:0007669"/>
    <property type="project" value="TreeGrafter"/>
</dbReference>
<dbReference type="InterPro" id="IPR036397">
    <property type="entry name" value="RNaseH_sf"/>
</dbReference>
<dbReference type="Gene3D" id="1.10.150.80">
    <property type="entry name" value="HRDC domain"/>
    <property type="match status" value="1"/>
</dbReference>
<dbReference type="Pfam" id="PF00570">
    <property type="entry name" value="HRDC"/>
    <property type="match status" value="1"/>
</dbReference>
<dbReference type="InterPro" id="IPR010997">
    <property type="entry name" value="HRDC-like_sf"/>
</dbReference>
<evidence type="ECO:0000259" key="4">
    <source>
        <dbReference type="PROSITE" id="PS51061"/>
    </source>
</evidence>
<dbReference type="GO" id="GO:0000467">
    <property type="term" value="P:exonucleolytic trimming to generate mature 3'-end of 5.8S rRNA from tricistronic rRNA transcript (SSU-rRNA, 5.8S rRNA, LSU-rRNA)"/>
    <property type="evidence" value="ECO:0007669"/>
    <property type="project" value="InterPro"/>
</dbReference>
<evidence type="ECO:0000259" key="3">
    <source>
        <dbReference type="PROSITE" id="PS50967"/>
    </source>
</evidence>
<dbReference type="Pfam" id="PF01612">
    <property type="entry name" value="DNA_pol_A_exo1"/>
    <property type="match status" value="1"/>
</dbReference>
<name>A0A7S3JU01_9STRA</name>
<dbReference type="GO" id="GO:0071038">
    <property type="term" value="P:TRAMP-dependent tRNA surveillance pathway"/>
    <property type="evidence" value="ECO:0007669"/>
    <property type="project" value="TreeGrafter"/>
</dbReference>
<dbReference type="GO" id="GO:0071051">
    <property type="term" value="P:poly(A)-dependent snoRNA 3'-end processing"/>
    <property type="evidence" value="ECO:0007669"/>
    <property type="project" value="TreeGrafter"/>
</dbReference>
<dbReference type="InterPro" id="IPR036867">
    <property type="entry name" value="R3H_dom_sf"/>
</dbReference>
<dbReference type="PANTHER" id="PTHR12124:SF47">
    <property type="entry name" value="EXOSOME COMPONENT 10"/>
    <property type="match status" value="1"/>
</dbReference>
<dbReference type="GO" id="GO:0005730">
    <property type="term" value="C:nucleolus"/>
    <property type="evidence" value="ECO:0007669"/>
    <property type="project" value="TreeGrafter"/>
</dbReference>
<comment type="subcellular location">
    <subcellularLocation>
        <location evidence="1">Nucleus</location>
    </subcellularLocation>
</comment>